<dbReference type="PROSITE" id="PS00626">
    <property type="entry name" value="RCC1_2"/>
    <property type="match status" value="2"/>
</dbReference>
<feature type="domain" description="BIG2" evidence="4">
    <location>
        <begin position="582"/>
        <end position="662"/>
    </location>
</feature>
<evidence type="ECO:0000259" key="4">
    <source>
        <dbReference type="SMART" id="SM00635"/>
    </source>
</evidence>
<dbReference type="PRINTS" id="PR00633">
    <property type="entry name" value="RCCNDNSATION"/>
</dbReference>
<comment type="caution">
    <text evidence="5">The sequence shown here is derived from an EMBL/GenBank/DDBJ whole genome shotgun (WGS) entry which is preliminary data.</text>
</comment>
<evidence type="ECO:0000313" key="6">
    <source>
        <dbReference type="Proteomes" id="UP000030403"/>
    </source>
</evidence>
<keyword evidence="2" id="KW-0677">Repeat</keyword>
<dbReference type="EMBL" id="AVPF01000043">
    <property type="protein sequence ID" value="KGX85162.1"/>
    <property type="molecule type" value="Genomic_DNA"/>
</dbReference>
<dbReference type="InterPro" id="IPR009091">
    <property type="entry name" value="RCC1/BLIP-II"/>
</dbReference>
<feature type="signal peptide" evidence="3">
    <location>
        <begin position="1"/>
        <end position="26"/>
    </location>
</feature>
<dbReference type="Pfam" id="PF13205">
    <property type="entry name" value="Big_5"/>
    <property type="match status" value="1"/>
</dbReference>
<dbReference type="Gene3D" id="2.60.40.1080">
    <property type="match status" value="4"/>
</dbReference>
<dbReference type="GO" id="GO:0005737">
    <property type="term" value="C:cytoplasm"/>
    <property type="evidence" value="ECO:0007669"/>
    <property type="project" value="TreeGrafter"/>
</dbReference>
<feature type="domain" description="BIG2" evidence="4">
    <location>
        <begin position="404"/>
        <end position="485"/>
    </location>
</feature>
<feature type="chain" id="PRO_5002009927" description="BIG2 domain-containing protein" evidence="3">
    <location>
        <begin position="27"/>
        <end position="855"/>
    </location>
</feature>
<dbReference type="STRING" id="1385511.GCA_000425225_00884"/>
<dbReference type="eggNOG" id="COG5492">
    <property type="taxonomic scope" value="Bacteria"/>
</dbReference>
<dbReference type="InterPro" id="IPR008964">
    <property type="entry name" value="Invasin/intimin_cell_adhesion"/>
</dbReference>
<dbReference type="Pfam" id="PF02368">
    <property type="entry name" value="Big_2"/>
    <property type="match status" value="3"/>
</dbReference>
<feature type="domain" description="BIG2" evidence="4">
    <location>
        <begin position="491"/>
        <end position="576"/>
    </location>
</feature>
<dbReference type="Proteomes" id="UP000030403">
    <property type="component" value="Unassembled WGS sequence"/>
</dbReference>
<keyword evidence="1 3" id="KW-0732">Signal</keyword>
<dbReference type="RefSeq" id="WP_051254990.1">
    <property type="nucleotide sequence ID" value="NZ_AULJ01000008.1"/>
</dbReference>
<keyword evidence="6" id="KW-1185">Reference proteome</keyword>
<dbReference type="Gene3D" id="2.130.10.30">
    <property type="entry name" value="Regulator of chromosome condensation 1/beta-lactamase-inhibitor protein II"/>
    <property type="match status" value="2"/>
</dbReference>
<dbReference type="Pfam" id="PF13540">
    <property type="entry name" value="RCC1_2"/>
    <property type="match status" value="1"/>
</dbReference>
<name>A0A0A5HNE6_9BACI</name>
<dbReference type="InterPro" id="IPR014755">
    <property type="entry name" value="Cu-Rt/internalin_Ig-like"/>
</dbReference>
<evidence type="ECO:0000313" key="5">
    <source>
        <dbReference type="EMBL" id="KGX85162.1"/>
    </source>
</evidence>
<gene>
    <name evidence="5" type="ORF">N783_11435</name>
</gene>
<dbReference type="InterPro" id="IPR000408">
    <property type="entry name" value="Reg_chr_condens"/>
</dbReference>
<dbReference type="SUPFAM" id="SSF49373">
    <property type="entry name" value="Invasin/intimin cell-adhesion fragments"/>
    <property type="match status" value="4"/>
</dbReference>
<dbReference type="SMART" id="SM00635">
    <property type="entry name" value="BID_2"/>
    <property type="match status" value="4"/>
</dbReference>
<dbReference type="AlphaFoldDB" id="A0A0A5HNE6"/>
<dbReference type="InterPro" id="IPR032812">
    <property type="entry name" value="SbsA_Ig"/>
</dbReference>
<dbReference type="Gene3D" id="2.60.40.1220">
    <property type="match status" value="1"/>
</dbReference>
<dbReference type="InterPro" id="IPR051709">
    <property type="entry name" value="Ub-ligase/GTPase-reg"/>
</dbReference>
<dbReference type="Pfam" id="PF25390">
    <property type="entry name" value="WD40_RLD"/>
    <property type="match status" value="1"/>
</dbReference>
<evidence type="ECO:0000256" key="1">
    <source>
        <dbReference type="ARBA" id="ARBA00022729"/>
    </source>
</evidence>
<accession>A0A0A5HNE6</accession>
<evidence type="ECO:0000256" key="2">
    <source>
        <dbReference type="ARBA" id="ARBA00022737"/>
    </source>
</evidence>
<dbReference type="PANTHER" id="PTHR45622:SF44">
    <property type="entry name" value="REGULATOR OF CHROMOSOME CONDENSATION (RCC1) FAMILY PROTEIN"/>
    <property type="match status" value="1"/>
</dbReference>
<organism evidence="5 6">
    <name type="scientific">Pontibacillus marinus BH030004 = DSM 16465</name>
    <dbReference type="NCBI Taxonomy" id="1385511"/>
    <lineage>
        <taxon>Bacteria</taxon>
        <taxon>Bacillati</taxon>
        <taxon>Bacillota</taxon>
        <taxon>Bacilli</taxon>
        <taxon>Bacillales</taxon>
        <taxon>Bacillaceae</taxon>
        <taxon>Pontibacillus</taxon>
    </lineage>
</organism>
<sequence>MNKRFSLLVLIGLLMVSAIQFVSVQAADNNQQTISINNGHTLALTDDSDGDPRILAWGWNEFTQLGNEKNSYELRPIEITDFEHDEEDIVSLAAGKQHSLAITKSGRVLAWGANNMGQIGNNEHELSYSTPQEVKEYQQSSSDSQYTEQTLKNVIAIQAGDQHSVALKADGTVWSWGSNEFDQLGQHQYIPTGTKRVAEQVLGLENIVEINSYRSHNLALDEDGTVWTWGENWGGQMSSGLESTKNPSEVEGLPPIKSIATGSFHSLALDENGNVWSWGVNDFNQRNQDDRDYAKPYLVPGLSNIETIAAGDAHNLAIDSSGQVWAWGNNSFGEVGISQRTEIVSNPEPLYELENVAEVAAGDQYSIAKTEDGTIYTWGRNQNGQLGSGTNTNRHKPTSVNIAFVTGVKLNQHTVELKPDESTQLKATVFPSDAISKDVVWSSSNEDVVTVNENGEITAVADSSTENEATITVTTKSGGYTDHAEVSIKVPVTGIDITKNVLTLERVLTDDGLEDDSFKLNAQVYPFNATDKRIIWESKDEGIVSVDPRGVVTAESEGKTTIKATSIDGGWTDEITVYVTIPVDEIHIRGDDDGLDMIEGQEYQLDYYIYPMNATNQHVYKWSSSNENVVEVNQLGEITAKNNGRATISVTTQDKRKRGEIRVRVEAGEYKKLSGFQIPSSMSLKARDTKQIETEFFPSDASNKKVYWRSKDEDIATVDSKGNVKALSSGTVTIVGRTADRSYKQEIEVQVGPNGDGWLLEKERNNVSRTKTWDIQFNTALDPKSVNENTVYIEDIYSKEVELDISLYNDGKTVSIKPIEKLRGDTIFYLYITDAIKSKSGTPLKNGTKMVFETY</sequence>
<dbReference type="OrthoDB" id="27389at2"/>
<dbReference type="eggNOG" id="COG5184">
    <property type="taxonomic scope" value="Bacteria"/>
</dbReference>
<dbReference type="PROSITE" id="PS50012">
    <property type="entry name" value="RCC1_3"/>
    <property type="match status" value="7"/>
</dbReference>
<dbReference type="InterPro" id="IPR058923">
    <property type="entry name" value="RCC1-like_dom"/>
</dbReference>
<feature type="domain" description="BIG2" evidence="4">
    <location>
        <begin position="672"/>
        <end position="748"/>
    </location>
</feature>
<protein>
    <recommendedName>
        <fullName evidence="4">BIG2 domain-containing protein</fullName>
    </recommendedName>
</protein>
<dbReference type="SUPFAM" id="SSF50985">
    <property type="entry name" value="RCC1/BLIP-II"/>
    <property type="match status" value="2"/>
</dbReference>
<reference evidence="5 6" key="1">
    <citation type="submission" date="2013-08" db="EMBL/GenBank/DDBJ databases">
        <authorList>
            <person name="Huang J."/>
            <person name="Wang G."/>
        </authorList>
    </citation>
    <scope>NUCLEOTIDE SEQUENCE [LARGE SCALE GENOMIC DNA]</scope>
    <source>
        <strain evidence="5 6">BH030004</strain>
    </source>
</reference>
<dbReference type="InterPro" id="IPR003343">
    <property type="entry name" value="Big_2"/>
</dbReference>
<evidence type="ECO:0000256" key="3">
    <source>
        <dbReference type="SAM" id="SignalP"/>
    </source>
</evidence>
<dbReference type="PANTHER" id="PTHR45622">
    <property type="entry name" value="UBIQUITIN-PROTEIN LIGASE E3A-RELATED"/>
    <property type="match status" value="1"/>
</dbReference>
<proteinExistence type="predicted"/>